<dbReference type="InterPro" id="IPR036047">
    <property type="entry name" value="F-box-like_dom_sf"/>
</dbReference>
<sequence>MLKGEGDDACLKVRNPERKNVEESHMDEIETKSWLDLPQDLIFSMMERLYVADRVRLRAVCKDWHLQPNRGIKAIDKLPWTMEYKWRNPKSISFWSVCKLYEPLHHNRRLSYMVEKGRMRGRKNFAKAETHDLVANDHPLGTLKAVGYMEGTFYCHFSSFHLAAFNIVDQELSLVMTTCPAMDHLDDSLFNYFSRSYLLECEGDLLLAGGACDVSGETSFYVSAGGETEIIANRIYYHHDGVPEFQTLDLCSFDEYDSRDHDYLTWQKEKKREAGNAKIYGYCRKSLKTIWIQPPQDS</sequence>
<dbReference type="EMBL" id="QGNW01000010">
    <property type="protein sequence ID" value="RVX18732.1"/>
    <property type="molecule type" value="Genomic_DNA"/>
</dbReference>
<evidence type="ECO:0000313" key="2">
    <source>
        <dbReference type="Proteomes" id="UP000288805"/>
    </source>
</evidence>
<accession>A0A438KBY4</accession>
<protein>
    <recommendedName>
        <fullName evidence="3">F-box domain-containing protein</fullName>
    </recommendedName>
</protein>
<comment type="caution">
    <text evidence="1">The sequence shown here is derived from an EMBL/GenBank/DDBJ whole genome shotgun (WGS) entry which is preliminary data.</text>
</comment>
<dbReference type="Gene3D" id="1.20.1280.50">
    <property type="match status" value="1"/>
</dbReference>
<evidence type="ECO:0000313" key="1">
    <source>
        <dbReference type="EMBL" id="RVX18732.1"/>
    </source>
</evidence>
<dbReference type="Proteomes" id="UP000288805">
    <property type="component" value="Unassembled WGS sequence"/>
</dbReference>
<proteinExistence type="predicted"/>
<organism evidence="1 2">
    <name type="scientific">Vitis vinifera</name>
    <name type="common">Grape</name>
    <dbReference type="NCBI Taxonomy" id="29760"/>
    <lineage>
        <taxon>Eukaryota</taxon>
        <taxon>Viridiplantae</taxon>
        <taxon>Streptophyta</taxon>
        <taxon>Embryophyta</taxon>
        <taxon>Tracheophyta</taxon>
        <taxon>Spermatophyta</taxon>
        <taxon>Magnoliopsida</taxon>
        <taxon>eudicotyledons</taxon>
        <taxon>Gunneridae</taxon>
        <taxon>Pentapetalae</taxon>
        <taxon>rosids</taxon>
        <taxon>Vitales</taxon>
        <taxon>Vitaceae</taxon>
        <taxon>Viteae</taxon>
        <taxon>Vitis</taxon>
    </lineage>
</organism>
<gene>
    <name evidence="1" type="ORF">CK203_007032</name>
</gene>
<dbReference type="SUPFAM" id="SSF81383">
    <property type="entry name" value="F-box domain"/>
    <property type="match status" value="1"/>
</dbReference>
<evidence type="ECO:0008006" key="3">
    <source>
        <dbReference type="Google" id="ProtNLM"/>
    </source>
</evidence>
<dbReference type="AlphaFoldDB" id="A0A438KBY4"/>
<reference evidence="1 2" key="1">
    <citation type="journal article" date="2018" name="PLoS Genet.">
        <title>Population sequencing reveals clonal diversity and ancestral inbreeding in the grapevine cultivar Chardonnay.</title>
        <authorList>
            <person name="Roach M.J."/>
            <person name="Johnson D.L."/>
            <person name="Bohlmann J."/>
            <person name="van Vuuren H.J."/>
            <person name="Jones S.J."/>
            <person name="Pretorius I.S."/>
            <person name="Schmidt S.A."/>
            <person name="Borneman A.R."/>
        </authorList>
    </citation>
    <scope>NUCLEOTIDE SEQUENCE [LARGE SCALE GENOMIC DNA]</scope>
    <source>
        <strain evidence="2">cv. Chardonnay</strain>
        <tissue evidence="1">Leaf</tissue>
    </source>
</reference>
<name>A0A438KBY4_VITVI</name>